<protein>
    <submittedName>
        <fullName evidence="2">Hypothetical domain protein</fullName>
    </submittedName>
</protein>
<keyword evidence="3" id="KW-1185">Reference proteome</keyword>
<evidence type="ECO:0000313" key="3">
    <source>
        <dbReference type="Proteomes" id="UP000290815"/>
    </source>
</evidence>
<accession>A0A449AWH5</accession>
<sequence length="149" mass="17822">MREIKFKKIPMRTKIRWLFLGKWPLERKSKPKILEYMFLVFNNILIFILSIILLYIYLNSFKNTTKSPLNLLISLIQEHTELKLLITLLFGMFFVNLFLCIHVYYILSKTEFNKWIPILGTIFALSFVFSFLAILFFMVAYAKSELAFE</sequence>
<evidence type="ECO:0000313" key="2">
    <source>
        <dbReference type="EMBL" id="VEU71141.1"/>
    </source>
</evidence>
<evidence type="ECO:0000256" key="1">
    <source>
        <dbReference type="SAM" id="Phobius"/>
    </source>
</evidence>
<organism evidence="2 3">
    <name type="scientific">Mycoplasmopsis glycophila</name>
    <dbReference type="NCBI Taxonomy" id="171285"/>
    <lineage>
        <taxon>Bacteria</taxon>
        <taxon>Bacillati</taxon>
        <taxon>Mycoplasmatota</taxon>
        <taxon>Mycoplasmoidales</taxon>
        <taxon>Metamycoplasmataceae</taxon>
        <taxon>Mycoplasmopsis</taxon>
    </lineage>
</organism>
<keyword evidence="1" id="KW-0812">Transmembrane</keyword>
<reference evidence="2 3" key="1">
    <citation type="submission" date="2019-01" db="EMBL/GenBank/DDBJ databases">
        <authorList>
            <consortium name="Pathogen Informatics"/>
        </authorList>
    </citation>
    <scope>NUCLEOTIDE SEQUENCE [LARGE SCALE GENOMIC DNA]</scope>
    <source>
        <strain evidence="2 3">NCTC10194</strain>
    </source>
</reference>
<dbReference type="KEGG" id="mgly:NCTC10194_00696"/>
<feature type="transmembrane region" description="Helical" evidence="1">
    <location>
        <begin position="119"/>
        <end position="142"/>
    </location>
</feature>
<keyword evidence="1" id="KW-0472">Membrane</keyword>
<keyword evidence="1" id="KW-1133">Transmembrane helix</keyword>
<dbReference type="EMBL" id="LR215024">
    <property type="protein sequence ID" value="VEU71141.1"/>
    <property type="molecule type" value="Genomic_DNA"/>
</dbReference>
<gene>
    <name evidence="2" type="ORF">NCTC10194_00696</name>
</gene>
<proteinExistence type="predicted"/>
<dbReference type="Proteomes" id="UP000290815">
    <property type="component" value="Chromosome"/>
</dbReference>
<name>A0A449AWH5_9BACT</name>
<feature type="transmembrane region" description="Helical" evidence="1">
    <location>
        <begin position="36"/>
        <end position="58"/>
    </location>
</feature>
<feature type="transmembrane region" description="Helical" evidence="1">
    <location>
        <begin position="84"/>
        <end position="107"/>
    </location>
</feature>
<dbReference type="AlphaFoldDB" id="A0A449AWH5"/>